<keyword evidence="1" id="KW-0175">Coiled coil</keyword>
<dbReference type="Proteomes" id="UP000015103">
    <property type="component" value="Unassembled WGS sequence"/>
</dbReference>
<dbReference type="EnsemblMetazoa" id="RPRC004784-RA">
    <property type="protein sequence ID" value="RPRC004784-PA"/>
    <property type="gene ID" value="RPRC004784"/>
</dbReference>
<feature type="coiled-coil region" evidence="1">
    <location>
        <begin position="28"/>
        <end position="105"/>
    </location>
</feature>
<feature type="compositionally biased region" description="Basic residues" evidence="2">
    <location>
        <begin position="295"/>
        <end position="306"/>
    </location>
</feature>
<proteinExistence type="predicted"/>
<evidence type="ECO:0000313" key="5">
    <source>
        <dbReference type="Proteomes" id="UP000015103"/>
    </source>
</evidence>
<dbReference type="OMA" id="HECNKET"/>
<feature type="region of interest" description="Disordered" evidence="2">
    <location>
        <begin position="276"/>
        <end position="307"/>
    </location>
</feature>
<evidence type="ECO:0000256" key="2">
    <source>
        <dbReference type="SAM" id="MobiDB-lite"/>
    </source>
</evidence>
<dbReference type="Pfam" id="PF25298">
    <property type="entry name" value="Baculo_FP_2nd"/>
    <property type="match status" value="1"/>
</dbReference>
<dbReference type="InParanoid" id="T1HL60"/>
<evidence type="ECO:0000256" key="1">
    <source>
        <dbReference type="SAM" id="Coils"/>
    </source>
</evidence>
<reference evidence="4" key="1">
    <citation type="submission" date="2015-05" db="UniProtKB">
        <authorList>
            <consortium name="EnsemblMetazoa"/>
        </authorList>
    </citation>
    <scope>IDENTIFICATION</scope>
</reference>
<dbReference type="VEuPathDB" id="VectorBase:RPRC004784"/>
<accession>T1HL60</accession>
<dbReference type="HOGENOM" id="CLU_072175_0_0_1"/>
<dbReference type="AlphaFoldDB" id="T1HL60"/>
<evidence type="ECO:0000259" key="3">
    <source>
        <dbReference type="Pfam" id="PF25298"/>
    </source>
</evidence>
<feature type="domain" description="FP protein C-terminal" evidence="3">
    <location>
        <begin position="214"/>
        <end position="263"/>
    </location>
</feature>
<name>T1HL60_RHOPR</name>
<dbReference type="EMBL" id="ACPB03013257">
    <property type="status" value="NOT_ANNOTATED_CDS"/>
    <property type="molecule type" value="Genomic_DNA"/>
</dbReference>
<sequence length="323" mass="37289">MGDKKVDGAGSGGLRVAVHESGGGQDLVNLLLSKFDSFEQQMKDLRTEVIKIDENQKTFMISCKEEFNKIITNLIENFKVCNNDIKVLKNENEKLKGEIQSLKFHYNQNIQYLRFNNGVRLLNVPESAGNNCLQIFKKICQVIDFPYRENMIDHCYRVKAKHSDFYTVIVKFVTNLDKVEFIKLKKLKHLQLTSEIFSLTGEKKPIYISELLSPYYAQLFREVKQIQAKHRFKYVWFRNCRIFIRATDGALIESISSFEDLQLLLEKVGDKTPQLTYSGDNIDDTGTDTSGTSKKISKKRKVKSLKKNLQQGSLERFLSQSDN</sequence>
<organism evidence="4 5">
    <name type="scientific">Rhodnius prolixus</name>
    <name type="common">Triatomid bug</name>
    <dbReference type="NCBI Taxonomy" id="13249"/>
    <lineage>
        <taxon>Eukaryota</taxon>
        <taxon>Metazoa</taxon>
        <taxon>Ecdysozoa</taxon>
        <taxon>Arthropoda</taxon>
        <taxon>Hexapoda</taxon>
        <taxon>Insecta</taxon>
        <taxon>Pterygota</taxon>
        <taxon>Neoptera</taxon>
        <taxon>Paraneoptera</taxon>
        <taxon>Hemiptera</taxon>
        <taxon>Heteroptera</taxon>
        <taxon>Panheteroptera</taxon>
        <taxon>Cimicomorpha</taxon>
        <taxon>Reduviidae</taxon>
        <taxon>Triatominae</taxon>
        <taxon>Rhodnius</taxon>
    </lineage>
</organism>
<protein>
    <recommendedName>
        <fullName evidence="3">FP protein C-terminal domain-containing protein</fullName>
    </recommendedName>
</protein>
<evidence type="ECO:0000313" key="4">
    <source>
        <dbReference type="EnsemblMetazoa" id="RPRC004784-PA"/>
    </source>
</evidence>
<keyword evidence="5" id="KW-1185">Reference proteome</keyword>
<dbReference type="InterPro" id="IPR057251">
    <property type="entry name" value="FP_C"/>
</dbReference>